<dbReference type="AlphaFoldDB" id="L8J7R6"/>
<dbReference type="PATRIC" id="fig|1056511.3.peg.2992"/>
<evidence type="ECO:0000313" key="2">
    <source>
        <dbReference type="Proteomes" id="UP000011134"/>
    </source>
</evidence>
<evidence type="ECO:0000313" key="1">
    <source>
        <dbReference type="EMBL" id="ELR64826.1"/>
    </source>
</evidence>
<dbReference type="Proteomes" id="UP000011134">
    <property type="component" value="Unassembled WGS sequence"/>
</dbReference>
<reference evidence="1 2" key="1">
    <citation type="submission" date="2012-12" db="EMBL/GenBank/DDBJ databases">
        <title>Genome Assembly of Photobacterium sp. AK15.</title>
        <authorList>
            <person name="Khatri I."/>
            <person name="Vaidya B."/>
            <person name="Srinivas T.N.R."/>
            <person name="Subramanian S."/>
            <person name="Pinnaka A."/>
        </authorList>
    </citation>
    <scope>NUCLEOTIDE SEQUENCE [LARGE SCALE GENOMIC DNA]</scope>
    <source>
        <strain evidence="1 2">AK15</strain>
    </source>
</reference>
<dbReference type="EMBL" id="AMZO01000021">
    <property type="protein sequence ID" value="ELR64826.1"/>
    <property type="molecule type" value="Genomic_DNA"/>
</dbReference>
<organism evidence="1 2">
    <name type="scientific">Photobacterium marinum</name>
    <dbReference type="NCBI Taxonomy" id="1056511"/>
    <lineage>
        <taxon>Bacteria</taxon>
        <taxon>Pseudomonadati</taxon>
        <taxon>Pseudomonadota</taxon>
        <taxon>Gammaproteobacteria</taxon>
        <taxon>Vibrionales</taxon>
        <taxon>Vibrionaceae</taxon>
        <taxon>Photobacterium</taxon>
    </lineage>
</organism>
<accession>L8J7R6</accession>
<protein>
    <submittedName>
        <fullName evidence="1">Uncharacterized protein</fullName>
    </submittedName>
</protein>
<comment type="caution">
    <text evidence="1">The sequence shown here is derived from an EMBL/GenBank/DDBJ whole genome shotgun (WGS) entry which is preliminary data.</text>
</comment>
<sequence>MLTMAMLHVSMAVHLVESVDLVNNGTGDGYYLRRDISI</sequence>
<proteinExistence type="predicted"/>
<keyword evidence="2" id="KW-1185">Reference proteome</keyword>
<gene>
    <name evidence="1" type="ORF">C942_01916</name>
</gene>
<name>L8J7R6_9GAMM</name>